<gene>
    <name evidence="7" type="ORF">B0A48_11646</name>
</gene>
<protein>
    <submittedName>
        <fullName evidence="7">Uncharacterized protein</fullName>
    </submittedName>
</protein>
<evidence type="ECO:0000256" key="3">
    <source>
        <dbReference type="ARBA" id="ARBA00022692"/>
    </source>
</evidence>
<keyword evidence="8" id="KW-1185">Reference proteome</keyword>
<evidence type="ECO:0000256" key="1">
    <source>
        <dbReference type="ARBA" id="ARBA00004141"/>
    </source>
</evidence>
<comment type="caution">
    <text evidence="7">The sequence shown here is derived from an EMBL/GenBank/DDBJ whole genome shotgun (WGS) entry which is preliminary data.</text>
</comment>
<dbReference type="GO" id="GO:0005778">
    <property type="term" value="C:peroxisomal membrane"/>
    <property type="evidence" value="ECO:0007669"/>
    <property type="project" value="TreeGrafter"/>
</dbReference>
<dbReference type="PANTHER" id="PTHR11266">
    <property type="entry name" value="PEROXISOMAL MEMBRANE PROTEIN 2, PXMP2 MPV17"/>
    <property type="match status" value="1"/>
</dbReference>
<evidence type="ECO:0000313" key="7">
    <source>
        <dbReference type="EMBL" id="OQO02094.1"/>
    </source>
</evidence>
<sequence length="224" mass="24017">MDSPIATATLQATALSALSNVLGQLLTCYNAKVPYNISLTDVLTFALFSFLACPPNYLWQAWLEATFPGYATSLPPREKDKVIDEFITGSSSGTSPPCSLKSRKAAAVTSASAPHVQKAKRSLNIKNTAIKFTLDQTLGAAFNTIIFTLGIAILRGQGWQAGLQQTREGFWPLIFAGQKLWPAVSLISLTLVPVEARTTFGSLVGVGWNVFLTLLSAKGKGKVH</sequence>
<dbReference type="PANTHER" id="PTHR11266:SF80">
    <property type="entry name" value="PEROXISOMAL MEMBRANE PROTEIN 2"/>
    <property type="match status" value="1"/>
</dbReference>
<dbReference type="OrthoDB" id="10267969at2759"/>
<evidence type="ECO:0000256" key="4">
    <source>
        <dbReference type="ARBA" id="ARBA00022989"/>
    </source>
</evidence>
<comment type="similarity">
    <text evidence="2 6">Belongs to the peroxisomal membrane protein PXMP2/4 family.</text>
</comment>
<evidence type="ECO:0000313" key="8">
    <source>
        <dbReference type="Proteomes" id="UP000192596"/>
    </source>
</evidence>
<dbReference type="STRING" id="1507870.A0A1V8SSU2"/>
<dbReference type="Proteomes" id="UP000192596">
    <property type="component" value="Unassembled WGS sequence"/>
</dbReference>
<accession>A0A1V8SSU2</accession>
<dbReference type="InParanoid" id="A0A1V8SSU2"/>
<dbReference type="InterPro" id="IPR007248">
    <property type="entry name" value="Mpv17_PMP22"/>
</dbReference>
<reference evidence="8" key="1">
    <citation type="submission" date="2017-03" db="EMBL/GenBank/DDBJ databases">
        <title>Genomes of endolithic fungi from Antarctica.</title>
        <authorList>
            <person name="Coleine C."/>
            <person name="Masonjones S."/>
            <person name="Stajich J.E."/>
        </authorList>
    </citation>
    <scope>NUCLEOTIDE SEQUENCE [LARGE SCALE GENOMIC DNA]</scope>
    <source>
        <strain evidence="8">CCFEE 5527</strain>
    </source>
</reference>
<dbReference type="Pfam" id="PF04117">
    <property type="entry name" value="Mpv17_PMP22"/>
    <property type="match status" value="1"/>
</dbReference>
<keyword evidence="5" id="KW-0472">Membrane</keyword>
<comment type="subcellular location">
    <subcellularLocation>
        <location evidence="1">Membrane</location>
        <topology evidence="1">Multi-pass membrane protein</topology>
    </subcellularLocation>
</comment>
<dbReference type="AlphaFoldDB" id="A0A1V8SSU2"/>
<proteinExistence type="inferred from homology"/>
<dbReference type="EMBL" id="NAJO01000028">
    <property type="protein sequence ID" value="OQO02094.1"/>
    <property type="molecule type" value="Genomic_DNA"/>
</dbReference>
<organism evidence="7 8">
    <name type="scientific">Cryoendolithus antarcticus</name>
    <dbReference type="NCBI Taxonomy" id="1507870"/>
    <lineage>
        <taxon>Eukaryota</taxon>
        <taxon>Fungi</taxon>
        <taxon>Dikarya</taxon>
        <taxon>Ascomycota</taxon>
        <taxon>Pezizomycotina</taxon>
        <taxon>Dothideomycetes</taxon>
        <taxon>Dothideomycetidae</taxon>
        <taxon>Cladosporiales</taxon>
        <taxon>Cladosporiaceae</taxon>
        <taxon>Cryoendolithus</taxon>
    </lineage>
</organism>
<evidence type="ECO:0000256" key="5">
    <source>
        <dbReference type="ARBA" id="ARBA00023136"/>
    </source>
</evidence>
<evidence type="ECO:0000256" key="6">
    <source>
        <dbReference type="RuleBase" id="RU363053"/>
    </source>
</evidence>
<keyword evidence="3" id="KW-0812">Transmembrane</keyword>
<evidence type="ECO:0000256" key="2">
    <source>
        <dbReference type="ARBA" id="ARBA00006824"/>
    </source>
</evidence>
<name>A0A1V8SSU2_9PEZI</name>
<keyword evidence="4" id="KW-1133">Transmembrane helix</keyword>